<dbReference type="Proteomes" id="UP000435910">
    <property type="component" value="Unassembled WGS sequence"/>
</dbReference>
<reference evidence="1 2" key="1">
    <citation type="submission" date="2019-06" db="EMBL/GenBank/DDBJ databases">
        <title>Genome sequence analysis of &gt;100 Bacillus licheniformis strains suggests intrinsic resistance to this species.</title>
        <authorList>
            <person name="Wels M."/>
            <person name="Siezen R.J."/>
            <person name="Johansen E."/>
            <person name="Stuer-Lauridsen B."/>
            <person name="Bjerre K."/>
            <person name="Nielsen B.K.K."/>
        </authorList>
    </citation>
    <scope>NUCLEOTIDE SEQUENCE [LARGE SCALE GENOMIC DNA]</scope>
    <source>
        <strain evidence="1 2">BAC-16736</strain>
    </source>
</reference>
<evidence type="ECO:0000313" key="1">
    <source>
        <dbReference type="EMBL" id="TWL21360.1"/>
    </source>
</evidence>
<sequence>MKPFKDKQAKRADSLEEPLFLLHIKKTAALSRQRQHNLQFMLFNH</sequence>
<gene>
    <name evidence="1" type="ORF">CHCC16736_4647</name>
</gene>
<comment type="caution">
    <text evidence="1">The sequence shown here is derived from an EMBL/GenBank/DDBJ whole genome shotgun (WGS) entry which is preliminary data.</text>
</comment>
<organism evidence="1 2">
    <name type="scientific">Bacillus licheniformis</name>
    <dbReference type="NCBI Taxonomy" id="1402"/>
    <lineage>
        <taxon>Bacteria</taxon>
        <taxon>Bacillati</taxon>
        <taxon>Bacillota</taxon>
        <taxon>Bacilli</taxon>
        <taxon>Bacillales</taxon>
        <taxon>Bacillaceae</taxon>
        <taxon>Bacillus</taxon>
    </lineage>
</organism>
<proteinExistence type="predicted"/>
<evidence type="ECO:0000313" key="2">
    <source>
        <dbReference type="Proteomes" id="UP000435910"/>
    </source>
</evidence>
<dbReference type="EMBL" id="NILC01000031">
    <property type="protein sequence ID" value="TWL21360.1"/>
    <property type="molecule type" value="Genomic_DNA"/>
</dbReference>
<dbReference type="AlphaFoldDB" id="A0A8B5Y6G6"/>
<accession>A0A8B5Y6G6</accession>
<protein>
    <submittedName>
        <fullName evidence="1">Uncharacterized protein</fullName>
    </submittedName>
</protein>
<name>A0A8B5Y6G6_BACLI</name>